<keyword evidence="6 8" id="KW-1133">Transmembrane helix</keyword>
<keyword evidence="2" id="KW-1003">Cell membrane</keyword>
<evidence type="ECO:0000256" key="8">
    <source>
        <dbReference type="SAM" id="Phobius"/>
    </source>
</evidence>
<gene>
    <name evidence="9" type="ORF">COV24_02045</name>
</gene>
<dbReference type="GO" id="GO:0009103">
    <property type="term" value="P:lipopolysaccharide biosynthetic process"/>
    <property type="evidence" value="ECO:0007669"/>
    <property type="project" value="UniProtKB-ARBA"/>
</dbReference>
<keyword evidence="4" id="KW-0808">Transferase</keyword>
<comment type="subcellular location">
    <subcellularLocation>
        <location evidence="1">Cell membrane</location>
        <topology evidence="1">Multi-pass membrane protein</topology>
    </subcellularLocation>
</comment>
<feature type="transmembrane region" description="Helical" evidence="8">
    <location>
        <begin position="380"/>
        <end position="401"/>
    </location>
</feature>
<evidence type="ECO:0000313" key="10">
    <source>
        <dbReference type="Proteomes" id="UP000230214"/>
    </source>
</evidence>
<feature type="transmembrane region" description="Helical" evidence="8">
    <location>
        <begin position="261"/>
        <end position="280"/>
    </location>
</feature>
<evidence type="ECO:0000256" key="7">
    <source>
        <dbReference type="ARBA" id="ARBA00023136"/>
    </source>
</evidence>
<dbReference type="AlphaFoldDB" id="A0A2H0RC24"/>
<feature type="transmembrane region" description="Helical" evidence="8">
    <location>
        <begin position="292"/>
        <end position="314"/>
    </location>
</feature>
<evidence type="ECO:0000256" key="3">
    <source>
        <dbReference type="ARBA" id="ARBA00022676"/>
    </source>
</evidence>
<feature type="transmembrane region" description="Helical" evidence="8">
    <location>
        <begin position="112"/>
        <end position="133"/>
    </location>
</feature>
<evidence type="ECO:0000256" key="1">
    <source>
        <dbReference type="ARBA" id="ARBA00004651"/>
    </source>
</evidence>
<evidence type="ECO:0000313" key="9">
    <source>
        <dbReference type="EMBL" id="PIR43584.1"/>
    </source>
</evidence>
<reference evidence="9 10" key="1">
    <citation type="submission" date="2017-09" db="EMBL/GenBank/DDBJ databases">
        <title>Depth-based differentiation of microbial function through sediment-hosted aquifers and enrichment of novel symbionts in the deep terrestrial subsurface.</title>
        <authorList>
            <person name="Probst A.J."/>
            <person name="Ladd B."/>
            <person name="Jarett J.K."/>
            <person name="Geller-Mcgrath D.E."/>
            <person name="Sieber C.M."/>
            <person name="Emerson J.B."/>
            <person name="Anantharaman K."/>
            <person name="Thomas B.C."/>
            <person name="Malmstrom R."/>
            <person name="Stieglmeier M."/>
            <person name="Klingl A."/>
            <person name="Woyke T."/>
            <person name="Ryan C.M."/>
            <person name="Banfield J.F."/>
        </authorList>
    </citation>
    <scope>NUCLEOTIDE SEQUENCE [LARGE SCALE GENOMIC DNA]</scope>
    <source>
        <strain evidence="9">CG10_big_fil_rev_8_21_14_0_10_32_10</strain>
    </source>
</reference>
<keyword evidence="7 8" id="KW-0472">Membrane</keyword>
<accession>A0A2H0RC24</accession>
<keyword evidence="5 8" id="KW-0812">Transmembrane</keyword>
<dbReference type="EMBL" id="PCXU01000018">
    <property type="protein sequence ID" value="PIR43584.1"/>
    <property type="molecule type" value="Genomic_DNA"/>
</dbReference>
<keyword evidence="3" id="KW-0328">Glycosyltransferase</keyword>
<name>A0A2H0RC24_UNCKA</name>
<comment type="caution">
    <text evidence="9">The sequence shown here is derived from an EMBL/GenBank/DDBJ whole genome shotgun (WGS) entry which is preliminary data.</text>
</comment>
<dbReference type="Proteomes" id="UP000230214">
    <property type="component" value="Unassembled WGS sequence"/>
</dbReference>
<protein>
    <submittedName>
        <fullName evidence="9">Uncharacterized protein</fullName>
    </submittedName>
</protein>
<dbReference type="GO" id="GO:0005886">
    <property type="term" value="C:plasma membrane"/>
    <property type="evidence" value="ECO:0007669"/>
    <property type="project" value="UniProtKB-SubCell"/>
</dbReference>
<feature type="transmembrane region" description="Helical" evidence="8">
    <location>
        <begin position="12"/>
        <end position="30"/>
    </location>
</feature>
<dbReference type="PANTHER" id="PTHR33908:SF11">
    <property type="entry name" value="MEMBRANE PROTEIN"/>
    <property type="match status" value="1"/>
</dbReference>
<organism evidence="9 10">
    <name type="scientific">candidate division WWE3 bacterium CG10_big_fil_rev_8_21_14_0_10_32_10</name>
    <dbReference type="NCBI Taxonomy" id="1975090"/>
    <lineage>
        <taxon>Bacteria</taxon>
        <taxon>Katanobacteria</taxon>
    </lineage>
</organism>
<evidence type="ECO:0000256" key="4">
    <source>
        <dbReference type="ARBA" id="ARBA00022679"/>
    </source>
</evidence>
<feature type="transmembrane region" description="Helical" evidence="8">
    <location>
        <begin position="408"/>
        <end position="426"/>
    </location>
</feature>
<dbReference type="PANTHER" id="PTHR33908">
    <property type="entry name" value="MANNOSYLTRANSFERASE YKCB-RELATED"/>
    <property type="match status" value="1"/>
</dbReference>
<dbReference type="InterPro" id="IPR050297">
    <property type="entry name" value="LipidA_mod_glycosyltrf_83"/>
</dbReference>
<proteinExistence type="predicted"/>
<feature type="transmembrane region" description="Helical" evidence="8">
    <location>
        <begin position="348"/>
        <end position="368"/>
    </location>
</feature>
<evidence type="ECO:0000256" key="6">
    <source>
        <dbReference type="ARBA" id="ARBA00022989"/>
    </source>
</evidence>
<sequence length="541" mass="63780">MKFKKNFKEHNSYLYIILIAIILFGTKLVLNNLLLAENGDTYDFFKVGYFIKHGNWDYTSKRMPLLPIFLSFFNPEYFVNAGRVIINTFYFLSVFVFYKYSNIILKEKVGNTIKEIITSNSFLVTLIFAFNLVIFENSFYILADTPFLFFNILFLYVFRKYESFNKASQDVQDILLALIAGLSFYTRPEGLLLFVAYGTYLLINKKIKQLLKFGILGFILITPYFIRNILIYNKILYSGYLSDEAGFIFNIQTILLRISNFFFGIGGIWLIPVLYVLFAITRKNKGFSIKKYGVDSLNIETLLFVFYSLVLLAWGPYVRLYTIPISLIIIFAFLKIKEINMSTVSKSNWLIASFLVLSSILFYIIVLQKYDQTDLGYRKIGKIMSLLLSFPVIFAFYFFSINKLSKKYFLIVFSILIIIINIVVFTEKFIITRYKYSTLKKATEYYMENYKNNGNLGYDSGSDVETWYTRDFEKKNNYLKSGEDFFKWAKNRNIKYIVTTQEMGHNDKFIDYIKWNELKHKVLKEYQSPFFYGKTKLIEIE</sequence>
<feature type="transmembrane region" description="Helical" evidence="8">
    <location>
        <begin position="77"/>
        <end position="100"/>
    </location>
</feature>
<evidence type="ECO:0000256" key="2">
    <source>
        <dbReference type="ARBA" id="ARBA00022475"/>
    </source>
</evidence>
<feature type="transmembrane region" description="Helical" evidence="8">
    <location>
        <begin position="210"/>
        <end position="232"/>
    </location>
</feature>
<evidence type="ECO:0000256" key="5">
    <source>
        <dbReference type="ARBA" id="ARBA00022692"/>
    </source>
</evidence>
<dbReference type="GO" id="GO:0016763">
    <property type="term" value="F:pentosyltransferase activity"/>
    <property type="evidence" value="ECO:0007669"/>
    <property type="project" value="TreeGrafter"/>
</dbReference>
<feature type="transmembrane region" description="Helical" evidence="8">
    <location>
        <begin position="139"/>
        <end position="158"/>
    </location>
</feature>